<feature type="coiled-coil region" evidence="1">
    <location>
        <begin position="8"/>
        <end position="65"/>
    </location>
</feature>
<dbReference type="EMBL" id="CABVLZ010000003">
    <property type="protein sequence ID" value="VVU95099.1"/>
    <property type="molecule type" value="Genomic_DNA"/>
</dbReference>
<dbReference type="AlphaFoldDB" id="A0A5E8CKA9"/>
<evidence type="ECO:0000256" key="1">
    <source>
        <dbReference type="SAM" id="Coils"/>
    </source>
</evidence>
<keyword evidence="1" id="KW-0175">Coiled coil</keyword>
<protein>
    <submittedName>
        <fullName evidence="2">Uncharacterized protein</fullName>
    </submittedName>
</protein>
<sequence length="113" mass="13727">MSKLKDIIIYQRERMEELIKELKNIEDQIEDSNIEIYNYDSLTALEKIKQKIDKLENHISKFQYSQDKHFPRNPIINNRIKNYEIDDVVLKTFTPYMIYLRLLLDIRSETQST</sequence>
<reference evidence="2" key="1">
    <citation type="submission" date="2019-09" db="EMBL/GenBank/DDBJ databases">
        <authorList>
            <person name="Needham M D."/>
        </authorList>
    </citation>
    <scope>NUCLEOTIDE SEQUENCE</scope>
</reference>
<evidence type="ECO:0000313" key="2">
    <source>
        <dbReference type="EMBL" id="VVU95099.1"/>
    </source>
</evidence>
<accession>A0A5E8CKA9</accession>
<proteinExistence type="predicted"/>
<gene>
    <name evidence="2" type="ORF">CPAV1605_824</name>
</gene>
<organism evidence="2">
    <name type="scientific">seawater metagenome</name>
    <dbReference type="NCBI Taxonomy" id="1561972"/>
    <lineage>
        <taxon>unclassified sequences</taxon>
        <taxon>metagenomes</taxon>
        <taxon>ecological metagenomes</taxon>
    </lineage>
</organism>
<name>A0A5E8CKA9_9ZZZZ</name>